<accession>A0A0E9RBF1</accession>
<proteinExistence type="predicted"/>
<protein>
    <submittedName>
        <fullName evidence="1">Uncharacterized protein</fullName>
    </submittedName>
</protein>
<organism evidence="1">
    <name type="scientific">Anguilla anguilla</name>
    <name type="common">European freshwater eel</name>
    <name type="synonym">Muraena anguilla</name>
    <dbReference type="NCBI Taxonomy" id="7936"/>
    <lineage>
        <taxon>Eukaryota</taxon>
        <taxon>Metazoa</taxon>
        <taxon>Chordata</taxon>
        <taxon>Craniata</taxon>
        <taxon>Vertebrata</taxon>
        <taxon>Euteleostomi</taxon>
        <taxon>Actinopterygii</taxon>
        <taxon>Neopterygii</taxon>
        <taxon>Teleostei</taxon>
        <taxon>Anguilliformes</taxon>
        <taxon>Anguillidae</taxon>
        <taxon>Anguilla</taxon>
    </lineage>
</organism>
<dbReference type="AlphaFoldDB" id="A0A0E9RBF1"/>
<name>A0A0E9RBF1_ANGAN</name>
<dbReference type="EMBL" id="GBXM01082158">
    <property type="protein sequence ID" value="JAH26419.1"/>
    <property type="molecule type" value="Transcribed_RNA"/>
</dbReference>
<evidence type="ECO:0000313" key="1">
    <source>
        <dbReference type="EMBL" id="JAH26419.1"/>
    </source>
</evidence>
<reference evidence="1" key="2">
    <citation type="journal article" date="2015" name="Fish Shellfish Immunol.">
        <title>Early steps in the European eel (Anguilla anguilla)-Vibrio vulnificus interaction in the gills: Role of the RtxA13 toxin.</title>
        <authorList>
            <person name="Callol A."/>
            <person name="Pajuelo D."/>
            <person name="Ebbesson L."/>
            <person name="Teles M."/>
            <person name="MacKenzie S."/>
            <person name="Amaro C."/>
        </authorList>
    </citation>
    <scope>NUCLEOTIDE SEQUENCE</scope>
</reference>
<sequence>MRFTCPIFIMRLLRTHLLTRLRQLPLIVADMPSE</sequence>
<reference evidence="1" key="1">
    <citation type="submission" date="2014-11" db="EMBL/GenBank/DDBJ databases">
        <authorList>
            <person name="Amaro Gonzalez C."/>
        </authorList>
    </citation>
    <scope>NUCLEOTIDE SEQUENCE</scope>
</reference>